<reference evidence="6" key="1">
    <citation type="submission" date="2017-09" db="EMBL/GenBank/DDBJ databases">
        <title>Depth-based differentiation of microbial function through sediment-hosted aquifers and enrichment of novel symbionts in the deep terrestrial subsurface.</title>
        <authorList>
            <person name="Probst A.J."/>
            <person name="Ladd B."/>
            <person name="Jarett J.K."/>
            <person name="Geller-Mcgrath D.E."/>
            <person name="Sieber C.M.K."/>
            <person name="Emerson J.B."/>
            <person name="Anantharaman K."/>
            <person name="Thomas B.C."/>
            <person name="Malmstrom R."/>
            <person name="Stieglmeier M."/>
            <person name="Klingl A."/>
            <person name="Woyke T."/>
            <person name="Ryan C.M."/>
            <person name="Banfield J.F."/>
        </authorList>
    </citation>
    <scope>NUCLEOTIDE SEQUENCE [LARGE SCALE GENOMIC DNA]</scope>
</reference>
<feature type="domain" description="Bacterial type II secretion system protein E" evidence="4">
    <location>
        <begin position="413"/>
        <end position="427"/>
    </location>
</feature>
<dbReference type="InterPro" id="IPR037257">
    <property type="entry name" value="T2SS_E_N_sf"/>
</dbReference>
<keyword evidence="2" id="KW-0547">Nucleotide-binding</keyword>
<dbReference type="CDD" id="cd01129">
    <property type="entry name" value="PulE-GspE-like"/>
    <property type="match status" value="1"/>
</dbReference>
<dbReference type="SUPFAM" id="SSF52540">
    <property type="entry name" value="P-loop containing nucleoside triphosphate hydrolases"/>
    <property type="match status" value="1"/>
</dbReference>
<dbReference type="InterPro" id="IPR007831">
    <property type="entry name" value="T2SS_GspE_N"/>
</dbReference>
<keyword evidence="3" id="KW-0067">ATP-binding</keyword>
<accession>A0A2M7EAL6</accession>
<evidence type="ECO:0000313" key="5">
    <source>
        <dbReference type="EMBL" id="PIV64773.1"/>
    </source>
</evidence>
<dbReference type="InterPro" id="IPR001482">
    <property type="entry name" value="T2SS/T4SS_dom"/>
</dbReference>
<sequence>MGKAIEEILLKNNLLKKEDYARALSMQKKEKTPLFKILLDEKLISEKVLLAVLSENLDLPPADLAKIKPEPSALRIIPEETASYYNILPISLIGKILTIVTADPLNILAIDDLKSTTGYNIRYCLSTRKEIAESIKKFYAQKEKKLDEVIADLSSDFQGKTIEVIKEEPTEESPSTESVEELIGKIKNEKVEVLSEESIDERDLLREADQTPVVKLVDYILLQAYQKRASDIHLEPYEKNFRLRYRVDGILHEETELPKRLQQAIIARVKILSDLDITERRLPQDGRFRVKIENKEIDYRVSVLPICFGEKIVLRALDKSSLSLGLADLGFLSGPLDKMEKATTRPYGMILVTGPTGSGKSTTLYSVLNKLNTASRNIITIEDPVEYQISGITQIAVKPEIDLTFAVGLRALLRQSPDIILIGEIRDFETADIAVKAALTGQLVLSTLHTNDAPSAITRLIDMKVEPFLIASSVIMISAQRLMRKICDSCKEEVEIPQGVLEKLGVKLESGEKPVFYQGKGCKKCHQTGYYGRMATAEVLLLDEEIKELAIREAPADIIKKKAIENGMTTLRDNALENFKNGFTTLEEVIRITSED</sequence>
<dbReference type="Gene3D" id="3.40.50.300">
    <property type="entry name" value="P-loop containing nucleotide triphosphate hydrolases"/>
    <property type="match status" value="1"/>
</dbReference>
<dbReference type="SUPFAM" id="SSF160246">
    <property type="entry name" value="EspE N-terminal domain-like"/>
    <property type="match status" value="1"/>
</dbReference>
<dbReference type="Gene3D" id="3.30.300.160">
    <property type="entry name" value="Type II secretion system, protein E, N-terminal domain"/>
    <property type="match status" value="1"/>
</dbReference>
<dbReference type="Pfam" id="PF05157">
    <property type="entry name" value="MshEN"/>
    <property type="match status" value="1"/>
</dbReference>
<dbReference type="InterPro" id="IPR003593">
    <property type="entry name" value="AAA+_ATPase"/>
</dbReference>
<dbReference type="AlphaFoldDB" id="A0A2M7EAL6"/>
<dbReference type="PROSITE" id="PS00662">
    <property type="entry name" value="T2SP_E"/>
    <property type="match status" value="1"/>
</dbReference>
<proteinExistence type="inferred from homology"/>
<dbReference type="FunFam" id="3.30.450.90:FF:000001">
    <property type="entry name" value="Type II secretion system ATPase GspE"/>
    <property type="match status" value="1"/>
</dbReference>
<dbReference type="PANTHER" id="PTHR30258:SF1">
    <property type="entry name" value="PROTEIN TRANSPORT PROTEIN HOFB HOMOLOG"/>
    <property type="match status" value="1"/>
</dbReference>
<dbReference type="Proteomes" id="UP000228886">
    <property type="component" value="Unassembled WGS sequence"/>
</dbReference>
<dbReference type="InterPro" id="IPR027417">
    <property type="entry name" value="P-loop_NTPase"/>
</dbReference>
<dbReference type="FunFam" id="3.40.50.300:FF:000398">
    <property type="entry name" value="Type IV pilus assembly ATPase PilB"/>
    <property type="match status" value="1"/>
</dbReference>
<dbReference type="EMBL" id="PETL01000024">
    <property type="protein sequence ID" value="PIV64773.1"/>
    <property type="molecule type" value="Genomic_DNA"/>
</dbReference>
<comment type="caution">
    <text evidence="5">The sequence shown here is derived from an EMBL/GenBank/DDBJ whole genome shotgun (WGS) entry which is preliminary data.</text>
</comment>
<comment type="similarity">
    <text evidence="1">Belongs to the GSP E family.</text>
</comment>
<protein>
    <submittedName>
        <fullName evidence="5">Type II secretion system protein GspE</fullName>
    </submittedName>
</protein>
<dbReference type="SMART" id="SM00382">
    <property type="entry name" value="AAA"/>
    <property type="match status" value="1"/>
</dbReference>
<dbReference type="GO" id="GO:0005886">
    <property type="term" value="C:plasma membrane"/>
    <property type="evidence" value="ECO:0007669"/>
    <property type="project" value="TreeGrafter"/>
</dbReference>
<evidence type="ECO:0000259" key="4">
    <source>
        <dbReference type="PROSITE" id="PS00662"/>
    </source>
</evidence>
<evidence type="ECO:0000256" key="2">
    <source>
        <dbReference type="ARBA" id="ARBA00022741"/>
    </source>
</evidence>
<dbReference type="GO" id="GO:0016887">
    <property type="term" value="F:ATP hydrolysis activity"/>
    <property type="evidence" value="ECO:0007669"/>
    <property type="project" value="TreeGrafter"/>
</dbReference>
<organism evidence="5 6">
    <name type="scientific">bacterium (Candidatus Ratteibacteria) CG01_land_8_20_14_3_00_40_19</name>
    <dbReference type="NCBI Taxonomy" id="2014290"/>
    <lineage>
        <taxon>Bacteria</taxon>
        <taxon>Candidatus Ratteibacteria</taxon>
    </lineage>
</organism>
<dbReference type="PANTHER" id="PTHR30258">
    <property type="entry name" value="TYPE II SECRETION SYSTEM PROTEIN GSPE-RELATED"/>
    <property type="match status" value="1"/>
</dbReference>
<name>A0A2M7EAL6_9BACT</name>
<evidence type="ECO:0000256" key="1">
    <source>
        <dbReference type="ARBA" id="ARBA00006611"/>
    </source>
</evidence>
<evidence type="ECO:0000313" key="6">
    <source>
        <dbReference type="Proteomes" id="UP000228886"/>
    </source>
</evidence>
<dbReference type="GO" id="GO:0005524">
    <property type="term" value="F:ATP binding"/>
    <property type="evidence" value="ECO:0007669"/>
    <property type="project" value="UniProtKB-KW"/>
</dbReference>
<evidence type="ECO:0000256" key="3">
    <source>
        <dbReference type="ARBA" id="ARBA00022840"/>
    </source>
</evidence>
<dbReference type="Pfam" id="PF00437">
    <property type="entry name" value="T2SSE"/>
    <property type="match status" value="1"/>
</dbReference>
<dbReference type="FunFam" id="3.30.300.160:FF:000002">
    <property type="entry name" value="Type II secretion system protein E"/>
    <property type="match status" value="1"/>
</dbReference>
<dbReference type="Gene3D" id="3.30.450.90">
    <property type="match status" value="1"/>
</dbReference>
<gene>
    <name evidence="5" type="ORF">COS11_00435</name>
</gene>